<dbReference type="KEGG" id="oho:Oweho_0855"/>
<gene>
    <name evidence="2" type="ordered locus">Oweho_0855</name>
</gene>
<protein>
    <recommendedName>
        <fullName evidence="4">DUF4199 domain-containing protein</fullName>
    </recommendedName>
</protein>
<evidence type="ECO:0000313" key="3">
    <source>
        <dbReference type="Proteomes" id="UP000005631"/>
    </source>
</evidence>
<keyword evidence="3" id="KW-1185">Reference proteome</keyword>
<feature type="transmembrane region" description="Helical" evidence="1">
    <location>
        <begin position="12"/>
        <end position="30"/>
    </location>
</feature>
<feature type="transmembrane region" description="Helical" evidence="1">
    <location>
        <begin position="149"/>
        <end position="168"/>
    </location>
</feature>
<proteinExistence type="predicted"/>
<dbReference type="HOGENOM" id="CLU_125439_0_0_10"/>
<dbReference type="AlphaFoldDB" id="G8R2R2"/>
<sequence length="185" mass="20282">MNNAVKSAASKFGPIIAAIGISYTLIAYLVDMHLMVNMWAGISLWVINFVLLIIAVRTAKVAMGGFISFKNAFSTFLLTFVLSSLLSTVFAILLFGVVDTEAADQLQELTIETSVSFMEKLGTPESEIEKQVSAMEENNQFSALNQVKGFFMGIVFYAILGLIVAAVMKKDKPNFEYQPLDGDNE</sequence>
<dbReference type="RefSeq" id="WP_014201228.1">
    <property type="nucleotide sequence ID" value="NC_016599.1"/>
</dbReference>
<dbReference type="STRING" id="926562.Oweho_0855"/>
<evidence type="ECO:0008006" key="4">
    <source>
        <dbReference type="Google" id="ProtNLM"/>
    </source>
</evidence>
<dbReference type="OrthoDB" id="660361at2"/>
<dbReference type="Proteomes" id="UP000005631">
    <property type="component" value="Chromosome"/>
</dbReference>
<reference evidence="2 3" key="1">
    <citation type="journal article" date="2012" name="Stand. Genomic Sci.">
        <title>Genome sequence of the orange-pigmented seawater bacterium Owenweeksia hongkongensis type strain (UST20020801(T)).</title>
        <authorList>
            <person name="Riedel T."/>
            <person name="Held B."/>
            <person name="Nolan M."/>
            <person name="Lucas S."/>
            <person name="Lapidus A."/>
            <person name="Tice H."/>
            <person name="Del Rio T.G."/>
            <person name="Cheng J.F."/>
            <person name="Han C."/>
            <person name="Tapia R."/>
            <person name="Goodwin L.A."/>
            <person name="Pitluck S."/>
            <person name="Liolios K."/>
            <person name="Mavromatis K."/>
            <person name="Pagani I."/>
            <person name="Ivanova N."/>
            <person name="Mikhailova N."/>
            <person name="Pati A."/>
            <person name="Chen A."/>
            <person name="Palaniappan K."/>
            <person name="Rohde M."/>
            <person name="Tindall B.J."/>
            <person name="Detter J.C."/>
            <person name="Goker M."/>
            <person name="Woyke T."/>
            <person name="Bristow J."/>
            <person name="Eisen J.A."/>
            <person name="Markowitz V."/>
            <person name="Hugenholtz P."/>
            <person name="Klenk H.P."/>
            <person name="Kyrpides N.C."/>
        </authorList>
    </citation>
    <scope>NUCLEOTIDE SEQUENCE</scope>
    <source>
        <strain evidence="3">DSM 17368 / JCM 12287 / NRRL B-23963</strain>
    </source>
</reference>
<dbReference type="eggNOG" id="ENOG5030DDE">
    <property type="taxonomic scope" value="Bacteria"/>
</dbReference>
<keyword evidence="1" id="KW-0812">Transmembrane</keyword>
<evidence type="ECO:0000256" key="1">
    <source>
        <dbReference type="SAM" id="Phobius"/>
    </source>
</evidence>
<evidence type="ECO:0000313" key="2">
    <source>
        <dbReference type="EMBL" id="AEV31867.1"/>
    </source>
</evidence>
<accession>G8R2R2</accession>
<feature type="transmembrane region" description="Helical" evidence="1">
    <location>
        <begin position="36"/>
        <end position="56"/>
    </location>
</feature>
<dbReference type="EMBL" id="CP003156">
    <property type="protein sequence ID" value="AEV31867.1"/>
    <property type="molecule type" value="Genomic_DNA"/>
</dbReference>
<feature type="transmembrane region" description="Helical" evidence="1">
    <location>
        <begin position="76"/>
        <end position="98"/>
    </location>
</feature>
<keyword evidence="1" id="KW-1133">Transmembrane helix</keyword>
<dbReference type="InterPro" id="IPR025250">
    <property type="entry name" value="DUF4199"/>
</dbReference>
<keyword evidence="1" id="KW-0472">Membrane</keyword>
<name>G8R2R2_OWEHD</name>
<dbReference type="Pfam" id="PF13858">
    <property type="entry name" value="DUF4199"/>
    <property type="match status" value="1"/>
</dbReference>
<organism evidence="2 3">
    <name type="scientific">Owenweeksia hongkongensis (strain DSM 17368 / CIP 108786 / JCM 12287 / NRRL B-23963 / UST20020801)</name>
    <dbReference type="NCBI Taxonomy" id="926562"/>
    <lineage>
        <taxon>Bacteria</taxon>
        <taxon>Pseudomonadati</taxon>
        <taxon>Bacteroidota</taxon>
        <taxon>Flavobacteriia</taxon>
        <taxon>Flavobacteriales</taxon>
        <taxon>Owenweeksiaceae</taxon>
        <taxon>Owenweeksia</taxon>
    </lineage>
</organism>